<dbReference type="EMBL" id="HG996474">
    <property type="protein sequence ID" value="CAG1836508.1"/>
    <property type="molecule type" value="Genomic_DNA"/>
</dbReference>
<dbReference type="OMA" id="GRTRIME"/>
<protein>
    <submittedName>
        <fullName evidence="6">(wild Malaysian banana) hypothetical protein</fullName>
    </submittedName>
</protein>
<dbReference type="EnsemblPlants" id="Ma09_t26090.2">
    <property type="protein sequence ID" value="Ma09_p26090.2"/>
    <property type="gene ID" value="Ma09_g26090"/>
</dbReference>
<feature type="coiled-coil region" evidence="3">
    <location>
        <begin position="746"/>
        <end position="780"/>
    </location>
</feature>
<feature type="coiled-coil region" evidence="3">
    <location>
        <begin position="200"/>
        <end position="657"/>
    </location>
</feature>
<dbReference type="Gramene" id="Ma09_t26090.1">
    <property type="protein sequence ID" value="Ma09_p26090.1"/>
    <property type="gene ID" value="Ma09_g26090"/>
</dbReference>
<keyword evidence="8" id="KW-1185">Reference proteome</keyword>
<feature type="coiled-coil region" evidence="3">
    <location>
        <begin position="1128"/>
        <end position="1155"/>
    </location>
</feature>
<accession>A0A804KNU3</accession>
<dbReference type="Proteomes" id="UP000012960">
    <property type="component" value="Unplaced"/>
</dbReference>
<dbReference type="GO" id="GO:0051015">
    <property type="term" value="F:actin filament binding"/>
    <property type="evidence" value="ECO:0000318"/>
    <property type="project" value="GO_Central"/>
</dbReference>
<evidence type="ECO:0000256" key="2">
    <source>
        <dbReference type="ARBA" id="ARBA00038006"/>
    </source>
</evidence>
<reference evidence="6" key="1">
    <citation type="submission" date="2021-03" db="EMBL/GenBank/DDBJ databases">
        <authorList>
            <consortium name="Genoscope - CEA"/>
            <person name="William W."/>
        </authorList>
    </citation>
    <scope>NUCLEOTIDE SEQUENCE</scope>
    <source>
        <strain evidence="6">Doubled-haploid Pahang</strain>
    </source>
</reference>
<evidence type="ECO:0000313" key="8">
    <source>
        <dbReference type="Proteomes" id="UP000012960"/>
    </source>
</evidence>
<proteinExistence type="inferred from homology"/>
<feature type="region of interest" description="Disordered" evidence="4">
    <location>
        <begin position="1606"/>
        <end position="1626"/>
    </location>
</feature>
<feature type="domain" description="NAB" evidence="5">
    <location>
        <begin position="13"/>
        <end position="93"/>
    </location>
</feature>
<evidence type="ECO:0000259" key="5">
    <source>
        <dbReference type="PROSITE" id="PS51774"/>
    </source>
</evidence>
<dbReference type="OrthoDB" id="10255522at2759"/>
<dbReference type="GO" id="GO:0005886">
    <property type="term" value="C:plasma membrane"/>
    <property type="evidence" value="ECO:0000318"/>
    <property type="project" value="GO_Central"/>
</dbReference>
<dbReference type="PANTHER" id="PTHR32258">
    <property type="entry name" value="PROTEIN NETWORKED 4A"/>
    <property type="match status" value="1"/>
</dbReference>
<evidence type="ECO:0000313" key="6">
    <source>
        <dbReference type="EMBL" id="CAG1836508.1"/>
    </source>
</evidence>
<evidence type="ECO:0000256" key="1">
    <source>
        <dbReference type="ARBA" id="ARBA00023054"/>
    </source>
</evidence>
<dbReference type="PANTHER" id="PTHR32258:SF6">
    <property type="entry name" value="PROTEIN NETWORKED 1A"/>
    <property type="match status" value="1"/>
</dbReference>
<dbReference type="InParanoid" id="A0A804KNU3"/>
<dbReference type="Gramene" id="Ma09_t26090.3">
    <property type="protein sequence ID" value="Ma09_p26090.3"/>
    <property type="gene ID" value="Ma09_g26090"/>
</dbReference>
<sequence>MATLSHAESRRLYSWWWDSHISPKHSKWLQDNLADIDDKVKAMIRLIEEDADSFAQRAEMYYKKRPELMKLVEEFYRAYRALAERYDHSTGALRQAHRTIAEAFPNQIPLELFDECVTPDAGTNTHQMPQGIIHPDGLQVDLLGLLLHDNTMKLNEACSGVTKVTTNEACLKQLDQMFETSEEATGTNFAAGREGKFSEYKLLQKEISRLSKENQDLKKQLTSESARADINENEVQSLKETYSKVKSEKDDSQTRYQESMIRVSCLEDEISRTKQDLKKLNDEMLMESSCLSSAKERTLVLDKANQSLQLELDILKQKIKQQQEELKKKGQDLETLKTSLQDELQRNFKAEMAYQSMEKKHTETKEEMRHLELELKSKLEKLQDMEIELENIREENVSFSEQNLSSALTIMNMQDEIISLMDLKRKLEDEADLHIDEKESLELELYRLKKDRNDLEQKYHLLTDEIQSVNLSVGSLQALIKELRDGNLKLKDTIKKNEDEKNLYLHKLNHMQAVSEKNTALEASLLDANNDLVRLRVKIKELEDFSAHLRCRISVHLAEKAALLSQIEAAAQNMENLSRKNIFLENSLSDMSVELEYLREKLKGAEESCDSLHDEKSAHLSEKITLVSQVESFKQSLQNLEGRYQELEVKCSNIEREKDSRLHHVAELQELLRLEKEEHDILVQSSKSQLNALADQIHLLQEEGRQREENFEMEQHKIINAQVEIFILHRCLCDMKEENLILLFGSQKHKEALSCAEKLILELEQQCLTQEKKIKSLMEHNKKLREWIYLIIKSLKVDLEHATFDETEDELLLQLVFNEIQLLLHTISEAHDEKQHLLLEKSVVVTLLQQFGKYVADLRAEKAALEKESKLKLENLTLLKSKNDEFLEIHELMRKEMHVSNQREEALEVEVDLLFRQLTYIQESHSKLQIEFSKVFEENNLMCKKLYDLREEKVKLEEENTVFLRDVMSLDYLSVMLRSLNSERALSLQLLSNETNYFRGLKIKLEQEISLINGKCSMLEVENTHLKESFAYLKECRRSLSEDQHDVHSARSARRELNLDTVENSSIKKDMELSQANQSLKTAQYMNPELHRNLNDPKLDVDEAKVTREETEKISSLLDVFAVEEIENECLQKENKVLKCEIGKLQNNVEELLHDIQWEAINAVVYKEKVLELIHKSENVVTSITVQKKVLQKEMTLRNLTVHELEKKMCVLEGENKGLRADLNAYSLFLGSLWDDIVILEELTISLARRHSTSINQKNEDDEIAACPYTMSCQKRSQDHSAMTPPGLLRLQYFHNKIKVLQEVMMNTGNVLELERLDSSASLETAWKQIELLKSKGIPDNEITKSKYEQIMKDIQLDIVLNSSRYGNDILSHGHRRARGTDEATSEMLELWGTSEEGCSNQKQKSPLIFKNSMAHYQIEEVEGKYTSDELVAEKELAVDKLELSRKLEPHLEWNRRVVERLISDAQRLLLLQSSIQELQSNMEISEKINQPTRSEFNTFKGQLKEAEGTITKLIDVNSKLTKKVEDYSASPDNYAEKKDSVSKRHKQISDRARKVSEKIGRLELEMQKIQYNLLKFEEELPSKRARFVKRRSRVRLREYLYGRRNSRRQNEGSSCGCMRPTGNSD</sequence>
<dbReference type="InterPro" id="IPR011684">
    <property type="entry name" value="NAB"/>
</dbReference>
<dbReference type="InterPro" id="IPR051861">
    <property type="entry name" value="NET_actin-binding_domain"/>
</dbReference>
<evidence type="ECO:0000256" key="4">
    <source>
        <dbReference type="SAM" id="MobiDB-lite"/>
    </source>
</evidence>
<feature type="coiled-coil region" evidence="3">
    <location>
        <begin position="848"/>
        <end position="875"/>
    </location>
</feature>
<organism evidence="7 8">
    <name type="scientific">Musa acuminata subsp. malaccensis</name>
    <name type="common">Wild banana</name>
    <name type="synonym">Musa malaccensis</name>
    <dbReference type="NCBI Taxonomy" id="214687"/>
    <lineage>
        <taxon>Eukaryota</taxon>
        <taxon>Viridiplantae</taxon>
        <taxon>Streptophyta</taxon>
        <taxon>Embryophyta</taxon>
        <taxon>Tracheophyta</taxon>
        <taxon>Spermatophyta</taxon>
        <taxon>Magnoliopsida</taxon>
        <taxon>Liliopsida</taxon>
        <taxon>Zingiberales</taxon>
        <taxon>Musaceae</taxon>
        <taxon>Musa</taxon>
    </lineage>
</organism>
<evidence type="ECO:0000313" key="7">
    <source>
        <dbReference type="EnsemblPlants" id="Ma09_p26090.3"/>
    </source>
</evidence>
<dbReference type="Gramene" id="Ma09_t26090.2">
    <property type="protein sequence ID" value="Ma09_p26090.2"/>
    <property type="gene ID" value="Ma09_g26090"/>
</dbReference>
<name>A0A804KNU3_MUSAM</name>
<dbReference type="PROSITE" id="PS51774">
    <property type="entry name" value="NAB"/>
    <property type="match status" value="1"/>
</dbReference>
<dbReference type="Pfam" id="PF07765">
    <property type="entry name" value="KIP1"/>
    <property type="match status" value="1"/>
</dbReference>
<keyword evidence="1 3" id="KW-0175">Coiled coil</keyword>
<comment type="similarity">
    <text evidence="2">Belongs to the NET family.</text>
</comment>
<reference evidence="7" key="2">
    <citation type="submission" date="2021-05" db="UniProtKB">
        <authorList>
            <consortium name="EnsemblPlants"/>
        </authorList>
    </citation>
    <scope>IDENTIFICATION</scope>
    <source>
        <strain evidence="7">subsp. malaccensis</strain>
    </source>
</reference>
<dbReference type="EnsemblPlants" id="Ma09_t26090.1">
    <property type="protein sequence ID" value="Ma09_p26090.1"/>
    <property type="gene ID" value="Ma09_g26090"/>
</dbReference>
<evidence type="ECO:0000256" key="3">
    <source>
        <dbReference type="SAM" id="Coils"/>
    </source>
</evidence>
<dbReference type="EnsemblPlants" id="Ma09_t26090.3">
    <property type="protein sequence ID" value="Ma09_p26090.3"/>
    <property type="gene ID" value="Ma09_g26090"/>
</dbReference>
<gene>
    <name evidence="6" type="ORF">GSMUA_244770.1</name>
</gene>